<sequence>MGCIMMPFINTRSNSPTCRATLFVAGMLAAAIGFESRVAAQGLDDLQTPEEPLVLKDRGSFFVGGKTVDQTSVELGSFGPDDRITVGQMYVEYMIPDKAANLPVVMVHGATLSGKSYDTTPDGRMGWFEYFVRQSYPVYVVDQVGRARSGFNQAVFNNVHEGLTPADEQRRIFRLGDQFGAWTNFRFGPEPGEAHPDTQFPVDAVDELSRQSIPDLNVWSPTPNPTSDALASLAGQLEGAVLVSHSQSGPFPLDAALADPQGIRGAVLLEPGTCKSDSYSDTQIEALAEVPVLVVFGDYLDNPTGVPGPTWQERFDNCQSFISRLNAANGNAEMLYPPEEGIDGNSHMIMQDKNNLQIADLVMDWIDETVGDERGQ</sequence>
<dbReference type="Gene3D" id="3.40.50.1820">
    <property type="entry name" value="alpha/beta hydrolase"/>
    <property type="match status" value="1"/>
</dbReference>
<dbReference type="Proteomes" id="UP001595799">
    <property type="component" value="Unassembled WGS sequence"/>
</dbReference>
<dbReference type="CDD" id="cd12807">
    <property type="entry name" value="Esterase_713"/>
    <property type="match status" value="1"/>
</dbReference>
<dbReference type="EMBL" id="JBHSCW010000006">
    <property type="protein sequence ID" value="MFC4352150.1"/>
    <property type="molecule type" value="Genomic_DNA"/>
</dbReference>
<protein>
    <recommendedName>
        <fullName evidence="3">Alpha/beta hydrolase family protein</fullName>
    </recommendedName>
</protein>
<reference evidence="2" key="1">
    <citation type="journal article" date="2019" name="Int. J. Syst. Evol. Microbiol.">
        <title>The Global Catalogue of Microorganisms (GCM) 10K type strain sequencing project: providing services to taxonomists for standard genome sequencing and annotation.</title>
        <authorList>
            <consortium name="The Broad Institute Genomics Platform"/>
            <consortium name="The Broad Institute Genome Sequencing Center for Infectious Disease"/>
            <person name="Wu L."/>
            <person name="Ma J."/>
        </authorList>
    </citation>
    <scope>NUCLEOTIDE SEQUENCE [LARGE SCALE GENOMIC DNA]</scope>
    <source>
        <strain evidence="2">CECT 8472</strain>
    </source>
</reference>
<dbReference type="SUPFAM" id="SSF53474">
    <property type="entry name" value="alpha/beta-Hydrolases"/>
    <property type="match status" value="1"/>
</dbReference>
<evidence type="ECO:0000313" key="2">
    <source>
        <dbReference type="Proteomes" id="UP001595799"/>
    </source>
</evidence>
<proteinExistence type="predicted"/>
<dbReference type="InterPro" id="IPR029058">
    <property type="entry name" value="AB_hydrolase_fold"/>
</dbReference>
<dbReference type="PANTHER" id="PTHR43194">
    <property type="entry name" value="HYDROLASE ALPHA/BETA FOLD FAMILY"/>
    <property type="match status" value="1"/>
</dbReference>
<dbReference type="RefSeq" id="WP_382422500.1">
    <property type="nucleotide sequence ID" value="NZ_JBHSCW010000006.1"/>
</dbReference>
<keyword evidence="2" id="KW-1185">Reference proteome</keyword>
<evidence type="ECO:0000313" key="1">
    <source>
        <dbReference type="EMBL" id="MFC4352150.1"/>
    </source>
</evidence>
<dbReference type="InterPro" id="IPR050228">
    <property type="entry name" value="Carboxylesterase_BioH"/>
</dbReference>
<gene>
    <name evidence="1" type="ORF">ACFOW6_11435</name>
</gene>
<name>A0ABV8UNJ5_9PROT</name>
<comment type="caution">
    <text evidence="1">The sequence shown here is derived from an EMBL/GenBank/DDBJ whole genome shotgun (WGS) entry which is preliminary data.</text>
</comment>
<dbReference type="PANTHER" id="PTHR43194:SF5">
    <property type="entry name" value="PIMELOYL-[ACYL-CARRIER PROTEIN] METHYL ESTER ESTERASE"/>
    <property type="match status" value="1"/>
</dbReference>
<evidence type="ECO:0008006" key="3">
    <source>
        <dbReference type="Google" id="ProtNLM"/>
    </source>
</evidence>
<organism evidence="1 2">
    <name type="scientific">Fodinicurvata halophila</name>
    <dbReference type="NCBI Taxonomy" id="1419723"/>
    <lineage>
        <taxon>Bacteria</taxon>
        <taxon>Pseudomonadati</taxon>
        <taxon>Pseudomonadota</taxon>
        <taxon>Alphaproteobacteria</taxon>
        <taxon>Rhodospirillales</taxon>
        <taxon>Rhodovibrionaceae</taxon>
        <taxon>Fodinicurvata</taxon>
    </lineage>
</organism>
<accession>A0ABV8UNJ5</accession>